<comment type="caution">
    <text evidence="7">The sequence shown here is derived from an EMBL/GenBank/DDBJ whole genome shotgun (WGS) entry which is preliminary data.</text>
</comment>
<keyword evidence="6" id="KW-0812">Transmembrane</keyword>
<accession>W7T9W9</accession>
<dbReference type="GO" id="GO:0005506">
    <property type="term" value="F:iron ion binding"/>
    <property type="evidence" value="ECO:0007669"/>
    <property type="project" value="InterPro"/>
</dbReference>
<name>W7T9W9_9STRA</name>
<comment type="similarity">
    <text evidence="1">Belongs to the cytochrome P450 family.</text>
</comment>
<dbReference type="InterPro" id="IPR001128">
    <property type="entry name" value="Cyt_P450"/>
</dbReference>
<dbReference type="SUPFAM" id="SSF48264">
    <property type="entry name" value="Cytochrome P450"/>
    <property type="match status" value="1"/>
</dbReference>
<gene>
    <name evidence="7" type="ORF">Naga_100043g23</name>
</gene>
<keyword evidence="6" id="KW-1133">Transmembrane helix</keyword>
<dbReference type="EMBL" id="AZIL01001816">
    <property type="protein sequence ID" value="EWM23162.1"/>
    <property type="molecule type" value="Genomic_DNA"/>
</dbReference>
<reference evidence="7 8" key="1">
    <citation type="journal article" date="2014" name="Mol. Plant">
        <title>Chromosome Scale Genome Assembly and Transcriptome Profiling of Nannochloropsis gaditana in Nitrogen Depletion.</title>
        <authorList>
            <person name="Corteggiani Carpinelli E."/>
            <person name="Telatin A."/>
            <person name="Vitulo N."/>
            <person name="Forcato C."/>
            <person name="D'Angelo M."/>
            <person name="Schiavon R."/>
            <person name="Vezzi A."/>
            <person name="Giacometti G.M."/>
            <person name="Morosinotto T."/>
            <person name="Valle G."/>
        </authorList>
    </citation>
    <scope>NUCLEOTIDE SEQUENCE [LARGE SCALE GENOMIC DNA]</scope>
    <source>
        <strain evidence="7 8">B-31</strain>
    </source>
</reference>
<keyword evidence="8" id="KW-1185">Reference proteome</keyword>
<evidence type="ECO:0000256" key="5">
    <source>
        <dbReference type="PIRSR" id="PIRSR602401-1"/>
    </source>
</evidence>
<evidence type="ECO:0000313" key="8">
    <source>
        <dbReference type="Proteomes" id="UP000019335"/>
    </source>
</evidence>
<evidence type="ECO:0000256" key="6">
    <source>
        <dbReference type="SAM" id="Phobius"/>
    </source>
</evidence>
<keyword evidence="2 5" id="KW-0479">Metal-binding</keyword>
<organism evidence="7 8">
    <name type="scientific">Nannochloropsis gaditana</name>
    <dbReference type="NCBI Taxonomy" id="72520"/>
    <lineage>
        <taxon>Eukaryota</taxon>
        <taxon>Sar</taxon>
        <taxon>Stramenopiles</taxon>
        <taxon>Ochrophyta</taxon>
        <taxon>Eustigmatophyceae</taxon>
        <taxon>Eustigmatales</taxon>
        <taxon>Monodopsidaceae</taxon>
        <taxon>Nannochloropsis</taxon>
    </lineage>
</organism>
<feature type="binding site" description="axial binding residue" evidence="5">
    <location>
        <position position="481"/>
    </location>
    <ligand>
        <name>heme</name>
        <dbReference type="ChEBI" id="CHEBI:30413"/>
    </ligand>
    <ligandPart>
        <name>Fe</name>
        <dbReference type="ChEBI" id="CHEBI:18248"/>
    </ligandPart>
</feature>
<dbReference type="PRINTS" id="PR00385">
    <property type="entry name" value="P450"/>
</dbReference>
<evidence type="ECO:0000256" key="1">
    <source>
        <dbReference type="ARBA" id="ARBA00010617"/>
    </source>
</evidence>
<sequence>MELFDLFATSTLSSTSFSGLLVLAGFVAVAICLGTSIGGSKRQNLPTPPNHGFLANSLEVMANLPRLLDWFLEQSLKYGGEGGLGTWTFQVFMQPRMIVTHDPENVRHILTNVNTYGKGPVWRQNFYPILGDGIFSADFKNWFLQRKRAANMFKISNFKRSMLDAVRSKCLKCLDLISAQVRRASSSHPETAIVNLEEYFFKMTLDTIGEIAFGQDLGSLSGKNVEFMRAFDFCQMYASDLFFLPGPAWFWNYCTPLGWRFRRQTQVLETHATCVVKEMITRALDEGALQDDPEGENREDVGVGRKETILSYFLQKESQESLKNDLRTVRYLSDVIMNFQIAGRDTVAQAFSWAVHLLSLHPDIQEKAHQEALLVLGSLRAAEAATFDQINRLEYMRAVVTEVLRLYPSVPKEGKWVFKDDALPDGSRVSKGSWVVFSPYVMGRLESLWADAAKFKPERHLDKPKPSNFVFTAFQGGPRICMGMNLAYMQLQYGLALLLLSCQFAPLNGGEDVLPLQHSTTLPTQRGVRVNVTLRDTANTLKNRQDVQNEECEDFGTRDWPLMNCDTRKRNVIAWQYYIFTF</sequence>
<comment type="cofactor">
    <cofactor evidence="5">
        <name>heme</name>
        <dbReference type="ChEBI" id="CHEBI:30413"/>
    </cofactor>
</comment>
<keyword evidence="3" id="KW-0560">Oxidoreductase</keyword>
<dbReference type="InterPro" id="IPR002401">
    <property type="entry name" value="Cyt_P450_E_grp-I"/>
</dbReference>
<dbReference type="Gene3D" id="1.10.630.10">
    <property type="entry name" value="Cytochrome P450"/>
    <property type="match status" value="1"/>
</dbReference>
<protein>
    <submittedName>
        <fullName evidence="7">Cytochrome p450</fullName>
    </submittedName>
</protein>
<feature type="transmembrane region" description="Helical" evidence="6">
    <location>
        <begin position="20"/>
        <end position="39"/>
    </location>
</feature>
<evidence type="ECO:0000256" key="4">
    <source>
        <dbReference type="ARBA" id="ARBA00023004"/>
    </source>
</evidence>
<dbReference type="PRINTS" id="PR00463">
    <property type="entry name" value="EP450I"/>
</dbReference>
<dbReference type="PANTHER" id="PTHR24296">
    <property type="entry name" value="CYTOCHROME P450"/>
    <property type="match status" value="1"/>
</dbReference>
<keyword evidence="5" id="KW-0349">Heme</keyword>
<evidence type="ECO:0000256" key="3">
    <source>
        <dbReference type="ARBA" id="ARBA00023002"/>
    </source>
</evidence>
<dbReference type="OrthoDB" id="1470350at2759"/>
<dbReference type="InterPro" id="IPR036396">
    <property type="entry name" value="Cyt_P450_sf"/>
</dbReference>
<evidence type="ECO:0000313" key="7">
    <source>
        <dbReference type="EMBL" id="EWM23162.1"/>
    </source>
</evidence>
<keyword evidence="4 5" id="KW-0408">Iron</keyword>
<proteinExistence type="inferred from homology"/>
<dbReference type="GO" id="GO:0020037">
    <property type="term" value="F:heme binding"/>
    <property type="evidence" value="ECO:0007669"/>
    <property type="project" value="InterPro"/>
</dbReference>
<dbReference type="Pfam" id="PF00067">
    <property type="entry name" value="p450"/>
    <property type="match status" value="1"/>
</dbReference>
<dbReference type="GO" id="GO:0004497">
    <property type="term" value="F:monooxygenase activity"/>
    <property type="evidence" value="ECO:0007669"/>
    <property type="project" value="InterPro"/>
</dbReference>
<dbReference type="AlphaFoldDB" id="W7T9W9"/>
<dbReference type="Proteomes" id="UP000019335">
    <property type="component" value="Chromosome 18"/>
</dbReference>
<dbReference type="GO" id="GO:0016705">
    <property type="term" value="F:oxidoreductase activity, acting on paired donors, with incorporation or reduction of molecular oxygen"/>
    <property type="evidence" value="ECO:0007669"/>
    <property type="project" value="InterPro"/>
</dbReference>
<keyword evidence="6" id="KW-0472">Membrane</keyword>
<evidence type="ECO:0000256" key="2">
    <source>
        <dbReference type="ARBA" id="ARBA00022723"/>
    </source>
</evidence>